<keyword evidence="2" id="KW-0378">Hydrolase</keyword>
<sequence>MLLALLAGRKQARRADLLPKWQTSLHQHSKFASPSSVKTTLYARLYNLVERRLVARKGMSYKITDAVRKWLNKALPERRTDPRKELLDAVKRYNEQPKEVLREQLSTMNPYKFEHLVGQLLEAMGYEQVEVTKPLVTKACMSSVKCRSASPPLPK</sequence>
<comment type="caution">
    <text evidence="2">The sequence shown here is derived from an EMBL/GenBank/DDBJ whole genome shotgun (WGS) entry which is preliminary data.</text>
</comment>
<dbReference type="GO" id="GO:0009307">
    <property type="term" value="P:DNA restriction-modification system"/>
    <property type="evidence" value="ECO:0007669"/>
    <property type="project" value="InterPro"/>
</dbReference>
<gene>
    <name evidence="2" type="ORF">ABA47_2953</name>
</gene>
<protein>
    <submittedName>
        <fullName evidence="2">Restriction endonuclease</fullName>
    </submittedName>
</protein>
<dbReference type="Gene3D" id="3.40.1350.10">
    <property type="match status" value="1"/>
</dbReference>
<accession>A0A1X8W937</accession>
<keyword evidence="2" id="KW-0255">Endonuclease</keyword>
<proteinExistence type="predicted"/>
<organism evidence="2 3">
    <name type="scientific">Salmonella enteritidis</name>
    <dbReference type="NCBI Taxonomy" id="149539"/>
    <lineage>
        <taxon>Bacteria</taxon>
        <taxon>Pseudomonadati</taxon>
        <taxon>Pseudomonadota</taxon>
        <taxon>Gammaproteobacteria</taxon>
        <taxon>Enterobacterales</taxon>
        <taxon>Enterobacteriaceae</taxon>
        <taxon>Salmonella</taxon>
    </lineage>
</organism>
<feature type="domain" description="Restriction endonuclease type IV Mrr" evidence="1">
    <location>
        <begin position="106"/>
        <end position="133"/>
    </location>
</feature>
<keyword evidence="2" id="KW-0540">Nuclease</keyword>
<dbReference type="InterPro" id="IPR007560">
    <property type="entry name" value="Restrct_endonuc_IV_Mrr"/>
</dbReference>
<dbReference type="KEGG" id="senl:IY59_22710"/>
<dbReference type="GO" id="GO:0004519">
    <property type="term" value="F:endonuclease activity"/>
    <property type="evidence" value="ECO:0007669"/>
    <property type="project" value="UniProtKB-KW"/>
</dbReference>
<dbReference type="AlphaFoldDB" id="A0A1X8W937"/>
<evidence type="ECO:0000313" key="2">
    <source>
        <dbReference type="EMBL" id="KOX83290.1"/>
    </source>
</evidence>
<evidence type="ECO:0000313" key="3">
    <source>
        <dbReference type="Proteomes" id="UP000037735"/>
    </source>
</evidence>
<evidence type="ECO:0000259" key="1">
    <source>
        <dbReference type="Pfam" id="PF04471"/>
    </source>
</evidence>
<name>A0A1X8W937_SALEN</name>
<dbReference type="InterPro" id="IPR011856">
    <property type="entry name" value="tRNA_endonuc-like_dom_sf"/>
</dbReference>
<dbReference type="EMBL" id="LIHI01000005">
    <property type="protein sequence ID" value="KOX83290.1"/>
    <property type="molecule type" value="Genomic_DNA"/>
</dbReference>
<dbReference type="GO" id="GO:0003677">
    <property type="term" value="F:DNA binding"/>
    <property type="evidence" value="ECO:0007669"/>
    <property type="project" value="InterPro"/>
</dbReference>
<dbReference type="Pfam" id="PF04471">
    <property type="entry name" value="Mrr_cat"/>
    <property type="match status" value="1"/>
</dbReference>
<dbReference type="Proteomes" id="UP000037735">
    <property type="component" value="Unassembled WGS sequence"/>
</dbReference>
<reference evidence="2 3" key="1">
    <citation type="submission" date="2015-08" db="EMBL/GenBank/DDBJ databases">
        <title>Draft genome sequence of a Salmonella Enteritidis strain from day-old chicks.</title>
        <authorList>
            <person name="Clemente L."/>
            <person name="Jones-Dias D."/>
            <person name="Egas C."/>
            <person name="Fookes M."/>
            <person name="Thomson N.R."/>
            <person name="Manageiro V."/>
            <person name="Canica M."/>
        </authorList>
    </citation>
    <scope>NUCLEOTIDE SEQUENCE [LARGE SCALE GENOMIC DNA]</scope>
    <source>
        <strain evidence="2 3">LV60</strain>
    </source>
</reference>